<keyword evidence="6" id="KW-0662">Pyridine nucleotide biosynthesis</keyword>
<proteinExistence type="inferred from homology"/>
<evidence type="ECO:0000313" key="12">
    <source>
        <dbReference type="Proteomes" id="UP000269539"/>
    </source>
</evidence>
<name>A0A3M7DIK0_HORWE</name>
<keyword evidence="4" id="KW-0597">Phosphoprotein</keyword>
<dbReference type="Proteomes" id="UP000269539">
    <property type="component" value="Unassembled WGS sequence"/>
</dbReference>
<evidence type="ECO:0000259" key="10">
    <source>
        <dbReference type="Pfam" id="PF17767"/>
    </source>
</evidence>
<dbReference type="InterPro" id="IPR007229">
    <property type="entry name" value="Nic_PRibTrfase-Fam"/>
</dbReference>
<accession>A0A3M7DIK0</accession>
<dbReference type="GO" id="GO:0005829">
    <property type="term" value="C:cytosol"/>
    <property type="evidence" value="ECO:0007669"/>
    <property type="project" value="TreeGrafter"/>
</dbReference>
<dbReference type="UniPathway" id="UPA00253">
    <property type="reaction ID" value="UER00457"/>
</dbReference>
<dbReference type="PANTHER" id="PTHR11098:SF1">
    <property type="entry name" value="NICOTINATE PHOSPHORIBOSYLTRANSFERASE"/>
    <property type="match status" value="1"/>
</dbReference>
<comment type="catalytic activity">
    <reaction evidence="7">
        <text>5-phospho-alpha-D-ribose 1-diphosphate + nicotinate + ATP + H2O = nicotinate beta-D-ribonucleotide + ADP + phosphate + diphosphate</text>
        <dbReference type="Rhea" id="RHEA:36163"/>
        <dbReference type="ChEBI" id="CHEBI:15377"/>
        <dbReference type="ChEBI" id="CHEBI:30616"/>
        <dbReference type="ChEBI" id="CHEBI:32544"/>
        <dbReference type="ChEBI" id="CHEBI:33019"/>
        <dbReference type="ChEBI" id="CHEBI:43474"/>
        <dbReference type="ChEBI" id="CHEBI:57502"/>
        <dbReference type="ChEBI" id="CHEBI:58017"/>
        <dbReference type="ChEBI" id="CHEBI:456216"/>
        <dbReference type="EC" id="6.3.4.21"/>
    </reaction>
</comment>
<keyword evidence="5" id="KW-0436">Ligase</keyword>
<dbReference type="InterPro" id="IPR036068">
    <property type="entry name" value="Nicotinate_pribotase-like_C"/>
</dbReference>
<comment type="pathway">
    <text evidence="1">Cofactor biosynthesis; NAD(+) biosynthesis; nicotinate D-ribonucleotide from nicotinate: step 1/1.</text>
</comment>
<evidence type="ECO:0000256" key="3">
    <source>
        <dbReference type="ARBA" id="ARBA00013236"/>
    </source>
</evidence>
<evidence type="ECO:0000256" key="7">
    <source>
        <dbReference type="ARBA" id="ARBA00048668"/>
    </source>
</evidence>
<evidence type="ECO:0000256" key="1">
    <source>
        <dbReference type="ARBA" id="ARBA00004952"/>
    </source>
</evidence>
<evidence type="ECO:0000259" key="9">
    <source>
        <dbReference type="Pfam" id="PF04095"/>
    </source>
</evidence>
<dbReference type="EMBL" id="QWIO01001996">
    <property type="protein sequence ID" value="RMY63847.1"/>
    <property type="molecule type" value="Genomic_DNA"/>
</dbReference>
<organism evidence="11 12">
    <name type="scientific">Hortaea werneckii</name>
    <name type="common">Black yeast</name>
    <name type="synonym">Cladosporium werneckii</name>
    <dbReference type="NCBI Taxonomy" id="91943"/>
    <lineage>
        <taxon>Eukaryota</taxon>
        <taxon>Fungi</taxon>
        <taxon>Dikarya</taxon>
        <taxon>Ascomycota</taxon>
        <taxon>Pezizomycotina</taxon>
        <taxon>Dothideomycetes</taxon>
        <taxon>Dothideomycetidae</taxon>
        <taxon>Mycosphaerellales</taxon>
        <taxon>Teratosphaeriaceae</taxon>
        <taxon>Hortaea</taxon>
    </lineage>
</organism>
<dbReference type="Pfam" id="PF17767">
    <property type="entry name" value="NAPRTase_N"/>
    <property type="match status" value="1"/>
</dbReference>
<feature type="region of interest" description="Disordered" evidence="8">
    <location>
        <begin position="347"/>
        <end position="369"/>
    </location>
</feature>
<dbReference type="VEuPathDB" id="FungiDB:BTJ68_15485"/>
<dbReference type="PIRSF" id="PIRSF000484">
    <property type="entry name" value="NAPRT"/>
    <property type="match status" value="1"/>
</dbReference>
<dbReference type="GO" id="GO:0004516">
    <property type="term" value="F:nicotinate phosphoribosyltransferase activity"/>
    <property type="evidence" value="ECO:0007669"/>
    <property type="project" value="UniProtKB-EC"/>
</dbReference>
<dbReference type="SUPFAM" id="SSF54675">
    <property type="entry name" value="Nicotinate/Quinolinate PRTase N-terminal domain-like"/>
    <property type="match status" value="1"/>
</dbReference>
<reference evidence="11 12" key="1">
    <citation type="journal article" date="2018" name="BMC Genomics">
        <title>Genomic evidence for intraspecific hybridization in a clonal and extremely halotolerant yeast.</title>
        <authorList>
            <person name="Gostincar C."/>
            <person name="Stajich J.E."/>
            <person name="Zupancic J."/>
            <person name="Zalar P."/>
            <person name="Gunde-Cimerman N."/>
        </authorList>
    </citation>
    <scope>NUCLEOTIDE SEQUENCE [LARGE SCALE GENOMIC DNA]</scope>
    <source>
        <strain evidence="11 12">EXF-10513</strain>
    </source>
</reference>
<dbReference type="EC" id="6.3.4.21" evidence="3"/>
<evidence type="ECO:0000313" key="11">
    <source>
        <dbReference type="EMBL" id="RMY63847.1"/>
    </source>
</evidence>
<evidence type="ECO:0000256" key="5">
    <source>
        <dbReference type="ARBA" id="ARBA00022598"/>
    </source>
</evidence>
<comment type="similarity">
    <text evidence="2">Belongs to the NAPRTase family.</text>
</comment>
<feature type="domain" description="Nicotinate phosphoribosyltransferase N-terminal" evidence="10">
    <location>
        <begin position="69"/>
        <end position="200"/>
    </location>
</feature>
<gene>
    <name evidence="11" type="ORF">D0864_12522</name>
</gene>
<evidence type="ECO:0000256" key="8">
    <source>
        <dbReference type="SAM" id="MobiDB-lite"/>
    </source>
</evidence>
<dbReference type="InterPro" id="IPR041525">
    <property type="entry name" value="N/Namide_PRibTrfase"/>
</dbReference>
<dbReference type="Pfam" id="PF04095">
    <property type="entry name" value="NAPRTase"/>
    <property type="match status" value="1"/>
</dbReference>
<evidence type="ECO:0000256" key="4">
    <source>
        <dbReference type="ARBA" id="ARBA00022553"/>
    </source>
</evidence>
<feature type="domain" description="Nicotinate/nicotinamide phosphoribosyltransferase" evidence="9">
    <location>
        <begin position="234"/>
        <end position="492"/>
    </location>
</feature>
<dbReference type="Gene3D" id="3.20.140.10">
    <property type="entry name" value="nicotinate phosphoribosyltransferase"/>
    <property type="match status" value="1"/>
</dbReference>
<evidence type="ECO:0000256" key="2">
    <source>
        <dbReference type="ARBA" id="ARBA00010897"/>
    </source>
</evidence>
<dbReference type="SUPFAM" id="SSF51690">
    <property type="entry name" value="Nicotinate/Quinolinate PRTase C-terminal domain-like"/>
    <property type="match status" value="1"/>
</dbReference>
<dbReference type="PANTHER" id="PTHR11098">
    <property type="entry name" value="NICOTINATE PHOSPHORIBOSYLTRANSFERASE"/>
    <property type="match status" value="1"/>
</dbReference>
<comment type="caution">
    <text evidence="11">The sequence shown here is derived from an EMBL/GenBank/DDBJ whole genome shotgun (WGS) entry which is preliminary data.</text>
</comment>
<protein>
    <recommendedName>
        <fullName evidence="3">nicotinate phosphoribosyltransferase</fullName>
        <ecNumber evidence="3">6.3.4.21</ecNumber>
    </recommendedName>
</protein>
<sequence>MMPSTAINLGTGELLADLSVLPRDEGRLYYLKVRCRDVVFAWELLLRQPYENMATTNGQPHPAGIFSLLDTDLYKLTMQNAVLKYFPTVPVAYKFTNRTPQFQLTRAAFNWLHAQIAALGNLRVSDEEIQWLEKSCRYLDEGYLQYLRDFRLRPDEQVICEFNAAGEERGDEVKGELHLSIQGLWVDTILYEIPLLALISEAYFKFVDTDWTHAGQRESAREKGLQLLEAGCVFSEFGSRRRRDYTTHCMVMEGLIAAQRDASTHHPTWTGKLGGTSNVHMAMKYSLAPIGTVAHEWFMAIAAIHDDYSSANERALQYWTGTFGRGVLSIALTDTFGTPAFLRSFARPAPKSGTTDPNTPSPDADHPTYADIFTGVRQDSGDPIRFIRTIADFYRAQNITQKKTIVFSDSLNLTRCIEYKRATEAAGLVPSFGIGTFFTNDFHRASRAEEKSPPLNIVIKLSEAAGRQAVKLSDDVGKNTGQDELVRRIKDEVGYEDRRWWGGDEAHRWD</sequence>
<dbReference type="InterPro" id="IPR040727">
    <property type="entry name" value="NAPRTase_N"/>
</dbReference>
<dbReference type="GO" id="GO:0034355">
    <property type="term" value="P:NAD+ biosynthetic process via the salvage pathway"/>
    <property type="evidence" value="ECO:0007669"/>
    <property type="project" value="TreeGrafter"/>
</dbReference>
<dbReference type="AlphaFoldDB" id="A0A3M7DIK0"/>
<evidence type="ECO:0000256" key="6">
    <source>
        <dbReference type="ARBA" id="ARBA00022642"/>
    </source>
</evidence>